<protein>
    <submittedName>
        <fullName evidence="1">Uncharacterized protein</fullName>
    </submittedName>
</protein>
<comment type="caution">
    <text evidence="1">The sequence shown here is derived from an EMBL/GenBank/DDBJ whole genome shotgun (WGS) entry which is preliminary data.</text>
</comment>
<dbReference type="EMBL" id="BARV01000930">
    <property type="protein sequence ID" value="GAH90535.1"/>
    <property type="molecule type" value="Genomic_DNA"/>
</dbReference>
<dbReference type="AlphaFoldDB" id="X1KA82"/>
<evidence type="ECO:0000313" key="1">
    <source>
        <dbReference type="EMBL" id="GAH90535.1"/>
    </source>
</evidence>
<sequence>MSEHWTRINLLHYTEDRQINAEWSESVPSATKQSEFLRFTVPIDQVVRIITGEILQTKIYEAGGDEIARESRGLITSLAPNKVLAKEIVEFDYPYDISWHDQQAKFYRDELKVNLPDTMPIIVFMPGSALIFNILSTSTVPSTVYTETRFSYHVQLFDGSYAQFIEYKTRMAVVGDVAKVMGKR</sequence>
<proteinExistence type="predicted"/>
<accession>X1KA82</accession>
<organism evidence="1">
    <name type="scientific">marine sediment metagenome</name>
    <dbReference type="NCBI Taxonomy" id="412755"/>
    <lineage>
        <taxon>unclassified sequences</taxon>
        <taxon>metagenomes</taxon>
        <taxon>ecological metagenomes</taxon>
    </lineage>
</organism>
<reference evidence="1" key="1">
    <citation type="journal article" date="2014" name="Front. Microbiol.">
        <title>High frequency of phylogenetically diverse reductive dehalogenase-homologous genes in deep subseafloor sedimentary metagenomes.</title>
        <authorList>
            <person name="Kawai M."/>
            <person name="Futagami T."/>
            <person name="Toyoda A."/>
            <person name="Takaki Y."/>
            <person name="Nishi S."/>
            <person name="Hori S."/>
            <person name="Arai W."/>
            <person name="Tsubouchi T."/>
            <person name="Morono Y."/>
            <person name="Uchiyama I."/>
            <person name="Ito T."/>
            <person name="Fujiyama A."/>
            <person name="Inagaki F."/>
            <person name="Takami H."/>
        </authorList>
    </citation>
    <scope>NUCLEOTIDE SEQUENCE</scope>
    <source>
        <strain evidence="1">Expedition CK06-06</strain>
    </source>
</reference>
<dbReference type="Gene3D" id="2.60.120.1180">
    <property type="match status" value="1"/>
</dbReference>
<name>X1KA82_9ZZZZ</name>
<gene>
    <name evidence="1" type="ORF">S06H3_02983</name>
</gene>